<dbReference type="EMBL" id="NAAD01000017">
    <property type="protein sequence ID" value="ORJ57670.1"/>
    <property type="molecule type" value="Genomic_DNA"/>
</dbReference>
<name>A0A1X0XXM6_9BACT</name>
<evidence type="ECO:0000313" key="3">
    <source>
        <dbReference type="EMBL" id="ORJ57670.1"/>
    </source>
</evidence>
<dbReference type="Proteomes" id="UP000193136">
    <property type="component" value="Unassembled WGS sequence"/>
</dbReference>
<dbReference type="Gene3D" id="3.30.70.1380">
    <property type="entry name" value="Transcriptional regulatory protein pf0864 domain like"/>
    <property type="match status" value="1"/>
</dbReference>
<accession>A0A1X0XXM6</accession>
<dbReference type="AlphaFoldDB" id="A0A1X0XXM6"/>
<protein>
    <recommendedName>
        <fullName evidence="2">Putative nickel insertion protein</fullName>
    </recommendedName>
</protein>
<gene>
    <name evidence="3" type="ORF">B5V00_12930</name>
</gene>
<comment type="caution">
    <text evidence="3">The sequence shown here is derived from an EMBL/GenBank/DDBJ whole genome shotgun (WGS) entry which is preliminary data.</text>
</comment>
<dbReference type="GO" id="GO:0016151">
    <property type="term" value="F:nickel cation binding"/>
    <property type="evidence" value="ECO:0007669"/>
    <property type="project" value="UniProtKB-UniRule"/>
</dbReference>
<dbReference type="RefSeq" id="WP_085011226.1">
    <property type="nucleotide sequence ID" value="NZ_NAAD01000017.1"/>
</dbReference>
<reference evidence="3 4" key="1">
    <citation type="submission" date="2017-03" db="EMBL/GenBank/DDBJ databases">
        <title>Genome sequence of Geothermobacter sp. EPR-M, Deep-Sea Iron Reducer.</title>
        <authorList>
            <person name="Tully B."/>
            <person name="Savalia P."/>
            <person name="Abuyen K."/>
            <person name="Baughan C."/>
            <person name="Romero E."/>
            <person name="Ronkowski C."/>
            <person name="Torres B."/>
            <person name="Tremblay J."/>
            <person name="Trujillo A."/>
            <person name="Tyler M."/>
            <person name="Perez-Rodriguez I."/>
            <person name="Amend J."/>
        </authorList>
    </citation>
    <scope>NUCLEOTIDE SEQUENCE [LARGE SCALE GENOMIC DNA]</scope>
    <source>
        <strain evidence="3 4">EPR-M</strain>
    </source>
</reference>
<dbReference type="Pfam" id="PF01969">
    <property type="entry name" value="Ni_insertion"/>
    <property type="match status" value="1"/>
</dbReference>
<comment type="similarity">
    <text evidence="2">Belongs to the LarC family.</text>
</comment>
<proteinExistence type="inferred from homology"/>
<sequence>MKTLYLDTFSGISGDMLLGLLIDLGLQARQLEEGLKGLPLSGWRLRIGRESRHGLGGTRVEVLCDPGQPQRHWKEIDTMLADSDLPQTVRDTARRIFRRLGEAEAKVHGCDIDQVHFHEVGAVDAIIDICGAALGLSLLGIEQLICAPLPLSRGFVTTAHGRMPLPAPATAELLTGHPVCDADSGYELVTPTGAAIAVTLARFGSLPPMRLDRVGCGVGGRDLADRPNLLRGFLGHSQNSDPQRDQVAVLESHLDDGNPEWLGHLMDQLLAAGALDVAFSPLQMKKNRPATAVRILARPEQADALAQQLLRQSSAGGVRIDLQRRLKLRREAGRVATPWGEVAVKLFFDGDRLLRVTPEFEDCRQLAERHQIDLPEVYRAVERAADGLFPRKEQE</sequence>
<dbReference type="NCBIfam" id="TIGR00299">
    <property type="entry name" value="nickel pincer cofactor biosynthesis protein LarC"/>
    <property type="match status" value="1"/>
</dbReference>
<organism evidence="3 4">
    <name type="scientific">Geothermobacter hydrogeniphilus</name>
    <dbReference type="NCBI Taxonomy" id="1969733"/>
    <lineage>
        <taxon>Bacteria</taxon>
        <taxon>Pseudomonadati</taxon>
        <taxon>Thermodesulfobacteriota</taxon>
        <taxon>Desulfuromonadia</taxon>
        <taxon>Desulfuromonadales</taxon>
        <taxon>Geothermobacteraceae</taxon>
        <taxon>Geothermobacter</taxon>
    </lineage>
</organism>
<evidence type="ECO:0000313" key="4">
    <source>
        <dbReference type="Proteomes" id="UP000193136"/>
    </source>
</evidence>
<evidence type="ECO:0000256" key="1">
    <source>
        <dbReference type="ARBA" id="ARBA00022596"/>
    </source>
</evidence>
<dbReference type="GO" id="GO:0016829">
    <property type="term" value="F:lyase activity"/>
    <property type="evidence" value="ECO:0007669"/>
    <property type="project" value="UniProtKB-UniRule"/>
</dbReference>
<dbReference type="HAMAP" id="MF_01074">
    <property type="entry name" value="LarC"/>
    <property type="match status" value="1"/>
</dbReference>
<dbReference type="Gene3D" id="3.10.20.300">
    <property type="entry name" value="mk0293 like domain"/>
    <property type="match status" value="1"/>
</dbReference>
<dbReference type="PANTHER" id="PTHR36566:SF1">
    <property type="entry name" value="PYRIDINIUM-3,5-BISTHIOCARBOXYLIC ACID MONONUCLEOTIDE NICKEL INSERTION PROTEIN"/>
    <property type="match status" value="1"/>
</dbReference>
<evidence type="ECO:0000256" key="2">
    <source>
        <dbReference type="HAMAP-Rule" id="MF_01074"/>
    </source>
</evidence>
<keyword evidence="2" id="KW-0456">Lyase</keyword>
<keyword evidence="1 2" id="KW-0533">Nickel</keyword>
<dbReference type="OrthoDB" id="9765625at2"/>
<keyword evidence="4" id="KW-1185">Reference proteome</keyword>
<dbReference type="InterPro" id="IPR002822">
    <property type="entry name" value="Ni_insertion"/>
</dbReference>
<dbReference type="PANTHER" id="PTHR36566">
    <property type="entry name" value="NICKEL INSERTION PROTEIN-RELATED"/>
    <property type="match status" value="1"/>
</dbReference>
<dbReference type="STRING" id="1969733.B5V00_12930"/>